<evidence type="ECO:0000313" key="1">
    <source>
        <dbReference type="EMBL" id="RXK86375.1"/>
    </source>
</evidence>
<dbReference type="RefSeq" id="WP_129002125.1">
    <property type="nucleotide sequence ID" value="NZ_SDHZ01000001.1"/>
</dbReference>
<comment type="caution">
    <text evidence="1">The sequence shown here is derived from an EMBL/GenBank/DDBJ whole genome shotgun (WGS) entry which is preliminary data.</text>
</comment>
<name>A0A4Q1DC35_9BACT</name>
<gene>
    <name evidence="1" type="ORF">ESB13_06100</name>
</gene>
<sequence>MKEIVITLDESCIERTGDLAKDYGKEGLLVKSVYPIGVITGTADDQTIEKLRTHKEVAQLKEEITVRVPNKNSKIQ</sequence>
<proteinExistence type="predicted"/>
<organism evidence="1 2">
    <name type="scientific">Filimonas effusa</name>
    <dbReference type="NCBI Taxonomy" id="2508721"/>
    <lineage>
        <taxon>Bacteria</taxon>
        <taxon>Pseudomonadati</taxon>
        <taxon>Bacteroidota</taxon>
        <taxon>Chitinophagia</taxon>
        <taxon>Chitinophagales</taxon>
        <taxon>Chitinophagaceae</taxon>
        <taxon>Filimonas</taxon>
    </lineage>
</organism>
<dbReference type="AlphaFoldDB" id="A0A4Q1DC35"/>
<protein>
    <submittedName>
        <fullName evidence="1">Uncharacterized protein</fullName>
    </submittedName>
</protein>
<dbReference type="EMBL" id="SDHZ01000001">
    <property type="protein sequence ID" value="RXK86375.1"/>
    <property type="molecule type" value="Genomic_DNA"/>
</dbReference>
<dbReference type="Proteomes" id="UP000290545">
    <property type="component" value="Unassembled WGS sequence"/>
</dbReference>
<accession>A0A4Q1DC35</accession>
<reference evidence="1 2" key="1">
    <citation type="submission" date="2019-01" db="EMBL/GenBank/DDBJ databases">
        <title>Filimonas sp. strain TTM-71.</title>
        <authorList>
            <person name="Chen W.-M."/>
        </authorList>
    </citation>
    <scope>NUCLEOTIDE SEQUENCE [LARGE SCALE GENOMIC DNA]</scope>
    <source>
        <strain evidence="1 2">TTM-71</strain>
    </source>
</reference>
<dbReference type="OrthoDB" id="981782at2"/>
<keyword evidence="2" id="KW-1185">Reference proteome</keyword>
<evidence type="ECO:0000313" key="2">
    <source>
        <dbReference type="Proteomes" id="UP000290545"/>
    </source>
</evidence>